<evidence type="ECO:0000313" key="4">
    <source>
        <dbReference type="Proteomes" id="UP000647416"/>
    </source>
</evidence>
<comment type="caution">
    <text evidence="3">The sequence shown here is derived from an EMBL/GenBank/DDBJ whole genome shotgun (WGS) entry which is preliminary data.</text>
</comment>
<proteinExistence type="predicted"/>
<accession>A0A926FD29</accession>
<keyword evidence="1" id="KW-0175">Coiled coil</keyword>
<gene>
    <name evidence="3" type="ORF">H8706_04175</name>
</gene>
<dbReference type="InterPro" id="IPR008327">
    <property type="entry name" value="Sig_transdc_resp-reg_antiterm"/>
</dbReference>
<reference evidence="3" key="1">
    <citation type="submission" date="2020-08" db="EMBL/GenBank/DDBJ databases">
        <title>Genome public.</title>
        <authorList>
            <person name="Liu C."/>
            <person name="Sun Q."/>
        </authorList>
    </citation>
    <scope>NUCLEOTIDE SEQUENCE</scope>
    <source>
        <strain evidence="3">NSJ-50</strain>
    </source>
</reference>
<feature type="domain" description="ANTAR" evidence="2">
    <location>
        <begin position="128"/>
        <end position="189"/>
    </location>
</feature>
<dbReference type="PIRSF" id="PIRSF036382">
    <property type="entry name" value="RR_antiterm"/>
    <property type="match status" value="1"/>
</dbReference>
<dbReference type="PROSITE" id="PS50921">
    <property type="entry name" value="ANTAR"/>
    <property type="match status" value="1"/>
</dbReference>
<dbReference type="EMBL" id="JACRTE010000003">
    <property type="protein sequence ID" value="MBC8596065.1"/>
    <property type="molecule type" value="Genomic_DNA"/>
</dbReference>
<sequence>MKPEKEKLRVVVASGADKAFEYIANLLPVSEFMPAVRAKSAGEAKRMLADNGADILIINTPLPDDFGIMLALDMSETNMGILLMVKNDVFSQVAYKVEDNGVFTLSKPLSAHYFYSALKLVSAYNKKLRKIEEKTKSLKEKMADIRVVNRAKWLLMEKLNLSEKDAHYYIEKQAMDLRIPRREVAGNIIRTYET</sequence>
<dbReference type="Proteomes" id="UP000647416">
    <property type="component" value="Unassembled WGS sequence"/>
</dbReference>
<dbReference type="InterPro" id="IPR036388">
    <property type="entry name" value="WH-like_DNA-bd_sf"/>
</dbReference>
<dbReference type="GO" id="GO:0003723">
    <property type="term" value="F:RNA binding"/>
    <property type="evidence" value="ECO:0007669"/>
    <property type="project" value="InterPro"/>
</dbReference>
<keyword evidence="4" id="KW-1185">Reference proteome</keyword>
<dbReference type="SMART" id="SM01012">
    <property type="entry name" value="ANTAR"/>
    <property type="match status" value="1"/>
</dbReference>
<name>A0A926FD29_9FIRM</name>
<protein>
    <submittedName>
        <fullName evidence="3">ANTAR domain-containing protein</fullName>
    </submittedName>
</protein>
<dbReference type="Gene3D" id="1.10.10.10">
    <property type="entry name" value="Winged helix-like DNA-binding domain superfamily/Winged helix DNA-binding domain"/>
    <property type="match status" value="1"/>
</dbReference>
<dbReference type="Pfam" id="PF03861">
    <property type="entry name" value="ANTAR"/>
    <property type="match status" value="1"/>
</dbReference>
<dbReference type="AlphaFoldDB" id="A0A926FD29"/>
<evidence type="ECO:0000259" key="2">
    <source>
        <dbReference type="PROSITE" id="PS50921"/>
    </source>
</evidence>
<dbReference type="InterPro" id="IPR005561">
    <property type="entry name" value="ANTAR"/>
</dbReference>
<dbReference type="SUPFAM" id="SSF52172">
    <property type="entry name" value="CheY-like"/>
    <property type="match status" value="1"/>
</dbReference>
<feature type="coiled-coil region" evidence="1">
    <location>
        <begin position="121"/>
        <end position="148"/>
    </location>
</feature>
<evidence type="ECO:0000313" key="3">
    <source>
        <dbReference type="EMBL" id="MBC8596065.1"/>
    </source>
</evidence>
<organism evidence="3 4">
    <name type="scientific">Qingrenia yutianensis</name>
    <dbReference type="NCBI Taxonomy" id="2763676"/>
    <lineage>
        <taxon>Bacteria</taxon>
        <taxon>Bacillati</taxon>
        <taxon>Bacillota</taxon>
        <taxon>Clostridia</taxon>
        <taxon>Eubacteriales</taxon>
        <taxon>Oscillospiraceae</taxon>
        <taxon>Qingrenia</taxon>
    </lineage>
</organism>
<dbReference type="RefSeq" id="WP_262431622.1">
    <property type="nucleotide sequence ID" value="NZ_JACRTE010000003.1"/>
</dbReference>
<evidence type="ECO:0000256" key="1">
    <source>
        <dbReference type="SAM" id="Coils"/>
    </source>
</evidence>
<dbReference type="InterPro" id="IPR011006">
    <property type="entry name" value="CheY-like_superfamily"/>
</dbReference>